<keyword evidence="10" id="KW-0539">Nucleus</keyword>
<evidence type="ECO:0000256" key="10">
    <source>
        <dbReference type="ARBA" id="ARBA00023242"/>
    </source>
</evidence>
<dbReference type="EC" id="1.14.11.63" evidence="11"/>
<evidence type="ECO:0000256" key="12">
    <source>
        <dbReference type="ARBA" id="ARBA00071397"/>
    </source>
</evidence>
<keyword evidence="16" id="KW-1185">Reference proteome</keyword>
<evidence type="ECO:0000256" key="4">
    <source>
        <dbReference type="ARBA" id="ARBA00022490"/>
    </source>
</evidence>
<evidence type="ECO:0000259" key="14">
    <source>
        <dbReference type="PROSITE" id="PS51184"/>
    </source>
</evidence>
<dbReference type="GO" id="GO:0004175">
    <property type="term" value="F:endopeptidase activity"/>
    <property type="evidence" value="ECO:0000318"/>
    <property type="project" value="GO_Central"/>
</dbReference>
<dbReference type="Proteomes" id="UP000007110">
    <property type="component" value="Unassembled WGS sequence"/>
</dbReference>
<evidence type="ECO:0000313" key="15">
    <source>
        <dbReference type="EnsemblMetazoa" id="XP_011662092"/>
    </source>
</evidence>
<evidence type="ECO:0000313" key="16">
    <source>
        <dbReference type="Proteomes" id="UP000007110"/>
    </source>
</evidence>
<evidence type="ECO:0000256" key="11">
    <source>
        <dbReference type="ARBA" id="ARBA00066577"/>
    </source>
</evidence>
<reference evidence="16" key="1">
    <citation type="submission" date="2015-02" db="EMBL/GenBank/DDBJ databases">
        <title>Genome sequencing for Strongylocentrotus purpuratus.</title>
        <authorList>
            <person name="Murali S."/>
            <person name="Liu Y."/>
            <person name="Vee V."/>
            <person name="English A."/>
            <person name="Wang M."/>
            <person name="Skinner E."/>
            <person name="Han Y."/>
            <person name="Muzny D.M."/>
            <person name="Worley K.C."/>
            <person name="Gibbs R.A."/>
        </authorList>
    </citation>
    <scope>NUCLEOTIDE SEQUENCE</scope>
</reference>
<name>A0A7M7LSJ5_STRPU</name>
<feature type="compositionally biased region" description="Basic and acidic residues" evidence="13">
    <location>
        <begin position="1"/>
        <end position="14"/>
    </location>
</feature>
<evidence type="ECO:0000256" key="13">
    <source>
        <dbReference type="SAM" id="MobiDB-lite"/>
    </source>
</evidence>
<dbReference type="RefSeq" id="XP_011662092.2">
    <property type="nucleotide sequence ID" value="XM_011663790.2"/>
</dbReference>
<dbReference type="GO" id="GO:0016706">
    <property type="term" value="F:2-oxoglutarate-dependent dioxygenase activity"/>
    <property type="evidence" value="ECO:0000318"/>
    <property type="project" value="GO_Central"/>
</dbReference>
<evidence type="ECO:0000256" key="6">
    <source>
        <dbReference type="ARBA" id="ARBA00022801"/>
    </source>
</evidence>
<keyword evidence="4" id="KW-0963">Cytoplasm</keyword>
<dbReference type="InterPro" id="IPR014710">
    <property type="entry name" value="RmlC-like_jellyroll"/>
</dbReference>
<keyword evidence="9" id="KW-1015">Disulfide bond</keyword>
<dbReference type="EnsemblMetazoa" id="XM_011663790">
    <property type="protein sequence ID" value="XP_011662092"/>
    <property type="gene ID" value="LOC584542"/>
</dbReference>
<comment type="subcellular location">
    <subcellularLocation>
        <location evidence="3">Cytoplasm</location>
    </subcellularLocation>
    <subcellularLocation>
        <location evidence="2">Nucleus</location>
    </subcellularLocation>
</comment>
<dbReference type="FunFam" id="2.60.120.10:FF:000059">
    <property type="entry name" value="jmjC domain-containing protein 7"/>
    <property type="match status" value="1"/>
</dbReference>
<evidence type="ECO:0000256" key="8">
    <source>
        <dbReference type="ARBA" id="ARBA00023004"/>
    </source>
</evidence>
<dbReference type="PROSITE" id="PS51184">
    <property type="entry name" value="JMJC"/>
    <property type="match status" value="1"/>
</dbReference>
<evidence type="ECO:0000256" key="2">
    <source>
        <dbReference type="ARBA" id="ARBA00004123"/>
    </source>
</evidence>
<proteinExistence type="predicted"/>
<dbReference type="Pfam" id="PF13621">
    <property type="entry name" value="Cupin_8"/>
    <property type="match status" value="1"/>
</dbReference>
<dbReference type="PANTHER" id="PTHR12461">
    <property type="entry name" value="HYPOXIA-INDUCIBLE FACTOR 1 ALPHA INHIBITOR-RELATED"/>
    <property type="match status" value="1"/>
</dbReference>
<sequence length="352" mass="40597">MMDTGGKENADTDASRCLNGSFSQPHSEQEVVEEEEEAAMSSLEDCFRHLAQEARELYLSPEVPRLSHPPTPLEFYRDYVTPNRPVIIENAFNDFPALAKWSIPYFRERLQHKILTVAVTPNGYADAVCGDHFVLPEEREMTFSSFLDIMEGNSEQKGVYYVQKQNSNLTLDLKELVEDIREDIPWASEAFGHKPDAVNFWMGGREAVTSMHKDHYENLYCVIQGAKKFILHPPTDRPFIPYGSYSQAAYKEVDGEFQIVPDPEGHTVPWIAIDPLNPDLNRYPKYGEVDQIRCTVHPGEMLYLPSLWFHHVSQEDQTVAVNYWYDMEYDIKYNYFSALEKMVNCKSTIGKR</sequence>
<keyword evidence="5" id="KW-0479">Metal-binding</keyword>
<dbReference type="PANTHER" id="PTHR12461:SF99">
    <property type="entry name" value="BIFUNCTIONAL PEPTIDASE AND (3S)-LYSYL HYDROXYLASE JMJD7"/>
    <property type="match status" value="1"/>
</dbReference>
<comment type="cofactor">
    <cofactor evidence="1">
        <name>Fe(2+)</name>
        <dbReference type="ChEBI" id="CHEBI:29033"/>
    </cofactor>
</comment>
<dbReference type="OrthoDB" id="415358at2759"/>
<feature type="domain" description="JmjC" evidence="14">
    <location>
        <begin position="162"/>
        <end position="342"/>
    </location>
</feature>
<dbReference type="GO" id="GO:0005634">
    <property type="term" value="C:nucleus"/>
    <property type="evidence" value="ECO:0007669"/>
    <property type="project" value="UniProtKB-SubCell"/>
</dbReference>
<evidence type="ECO:0000256" key="5">
    <source>
        <dbReference type="ARBA" id="ARBA00022723"/>
    </source>
</evidence>
<evidence type="ECO:0000256" key="9">
    <source>
        <dbReference type="ARBA" id="ARBA00023157"/>
    </source>
</evidence>
<protein>
    <recommendedName>
        <fullName evidence="12">Bifunctional peptidase and (3S)-lysyl hydroxylase JMJD7</fullName>
        <ecNumber evidence="11">1.14.11.63</ecNumber>
    </recommendedName>
</protein>
<dbReference type="Gene3D" id="2.60.120.10">
    <property type="entry name" value="Jelly Rolls"/>
    <property type="match status" value="1"/>
</dbReference>
<reference evidence="15" key="2">
    <citation type="submission" date="2021-01" db="UniProtKB">
        <authorList>
            <consortium name="EnsemblMetazoa"/>
        </authorList>
    </citation>
    <scope>IDENTIFICATION</scope>
</reference>
<evidence type="ECO:0000256" key="3">
    <source>
        <dbReference type="ARBA" id="ARBA00004496"/>
    </source>
</evidence>
<dbReference type="GeneID" id="584542"/>
<dbReference type="SMART" id="SM00558">
    <property type="entry name" value="JmjC"/>
    <property type="match status" value="1"/>
</dbReference>
<dbReference type="GO" id="GO:0005737">
    <property type="term" value="C:cytoplasm"/>
    <property type="evidence" value="ECO:0000318"/>
    <property type="project" value="GO_Central"/>
</dbReference>
<dbReference type="InterPro" id="IPR041667">
    <property type="entry name" value="Cupin_8"/>
</dbReference>
<accession>A0A7M7LSJ5</accession>
<keyword evidence="6" id="KW-0378">Hydrolase</keyword>
<evidence type="ECO:0000256" key="1">
    <source>
        <dbReference type="ARBA" id="ARBA00001954"/>
    </source>
</evidence>
<keyword evidence="8" id="KW-0408">Iron</keyword>
<feature type="region of interest" description="Disordered" evidence="13">
    <location>
        <begin position="1"/>
        <end position="34"/>
    </location>
</feature>
<dbReference type="AlphaFoldDB" id="A0A7M7LSJ5"/>
<evidence type="ECO:0000256" key="7">
    <source>
        <dbReference type="ARBA" id="ARBA00023002"/>
    </source>
</evidence>
<dbReference type="GO" id="GO:0046872">
    <property type="term" value="F:metal ion binding"/>
    <property type="evidence" value="ECO:0007669"/>
    <property type="project" value="UniProtKB-KW"/>
</dbReference>
<dbReference type="InParanoid" id="A0A7M7LSJ5"/>
<dbReference type="KEGG" id="spu:584542"/>
<dbReference type="CTD" id="100137047"/>
<dbReference type="SUPFAM" id="SSF51197">
    <property type="entry name" value="Clavaminate synthase-like"/>
    <property type="match status" value="1"/>
</dbReference>
<dbReference type="InterPro" id="IPR003347">
    <property type="entry name" value="JmjC_dom"/>
</dbReference>
<dbReference type="OMA" id="YWHDMEF"/>
<keyword evidence="7" id="KW-0560">Oxidoreductase</keyword>
<organism evidence="15 16">
    <name type="scientific">Strongylocentrotus purpuratus</name>
    <name type="common">Purple sea urchin</name>
    <dbReference type="NCBI Taxonomy" id="7668"/>
    <lineage>
        <taxon>Eukaryota</taxon>
        <taxon>Metazoa</taxon>
        <taxon>Echinodermata</taxon>
        <taxon>Eleutherozoa</taxon>
        <taxon>Echinozoa</taxon>
        <taxon>Echinoidea</taxon>
        <taxon>Euechinoidea</taxon>
        <taxon>Echinacea</taxon>
        <taxon>Camarodonta</taxon>
        <taxon>Echinidea</taxon>
        <taxon>Strongylocentrotidae</taxon>
        <taxon>Strongylocentrotus</taxon>
    </lineage>
</organism>
<dbReference type="GO" id="GO:0106155">
    <property type="term" value="F:peptidyl-lysine 3-dioxygenase activity"/>
    <property type="evidence" value="ECO:0007669"/>
    <property type="project" value="UniProtKB-EC"/>
</dbReference>